<reference evidence="3" key="1">
    <citation type="submission" date="2020-10" db="EMBL/GenBank/DDBJ databases">
        <authorList>
            <person name="Castelo-Branco R."/>
            <person name="Eusebio N."/>
            <person name="Adriana R."/>
            <person name="Vieira A."/>
            <person name="Brugerolle De Fraissinette N."/>
            <person name="Rezende De Castro R."/>
            <person name="Schneider M.P."/>
            <person name="Vasconcelos V."/>
            <person name="Leao P.N."/>
        </authorList>
    </citation>
    <scope>NUCLEOTIDE SEQUENCE</scope>
    <source>
        <strain evidence="3">LEGE 07157</strain>
    </source>
</reference>
<dbReference type="EMBL" id="JADEWZ010000004">
    <property type="protein sequence ID" value="MBE9114997.1"/>
    <property type="molecule type" value="Genomic_DNA"/>
</dbReference>
<comment type="caution">
    <text evidence="3">The sequence shown here is derived from an EMBL/GenBank/DDBJ whole genome shotgun (WGS) entry which is preliminary data.</text>
</comment>
<gene>
    <name evidence="3" type="ORF">IQ249_03700</name>
</gene>
<protein>
    <submittedName>
        <fullName evidence="3">GerMN domain-containing protein</fullName>
    </submittedName>
</protein>
<proteinExistence type="predicted"/>
<keyword evidence="4" id="KW-1185">Reference proteome</keyword>
<accession>A0A8J7DSY6</accession>
<dbReference type="SMART" id="SM00909">
    <property type="entry name" value="Germane"/>
    <property type="match status" value="1"/>
</dbReference>
<name>A0A8J7DSY6_9CYAN</name>
<evidence type="ECO:0000313" key="3">
    <source>
        <dbReference type="EMBL" id="MBE9114997.1"/>
    </source>
</evidence>
<feature type="domain" description="GerMN" evidence="2">
    <location>
        <begin position="96"/>
        <end position="185"/>
    </location>
</feature>
<feature type="region of interest" description="Disordered" evidence="1">
    <location>
        <begin position="22"/>
        <end position="49"/>
    </location>
</feature>
<dbReference type="InterPro" id="IPR019606">
    <property type="entry name" value="GerMN"/>
</dbReference>
<dbReference type="Proteomes" id="UP000654482">
    <property type="component" value="Unassembled WGS sequence"/>
</dbReference>
<evidence type="ECO:0000256" key="1">
    <source>
        <dbReference type="SAM" id="MobiDB-lite"/>
    </source>
</evidence>
<sequence>MTAIIVGITTSIVVASCGTEDTNNTVQPLASPPETAETQQPSPEASVAPRSATLKQAANENTIPVYWLDANAQTVKVVSRPVNLENKDETQANAALEAAFTSLLSGPKNAENTDYATAIPKETRLLGVAQQADGVRINLSEQFTTGGGTTSMTGRVAQIIYTATALNPEAKVWIEVEGKPLEVLGGEGLIIDQPMTRKSFRENFDL</sequence>
<dbReference type="AlphaFoldDB" id="A0A8J7DSY6"/>
<organism evidence="3 4">
    <name type="scientific">Lusitaniella coriacea LEGE 07157</name>
    <dbReference type="NCBI Taxonomy" id="945747"/>
    <lineage>
        <taxon>Bacteria</taxon>
        <taxon>Bacillati</taxon>
        <taxon>Cyanobacteriota</taxon>
        <taxon>Cyanophyceae</taxon>
        <taxon>Spirulinales</taxon>
        <taxon>Lusitaniellaceae</taxon>
        <taxon>Lusitaniella</taxon>
    </lineage>
</organism>
<dbReference type="Pfam" id="PF10646">
    <property type="entry name" value="Germane"/>
    <property type="match status" value="1"/>
</dbReference>
<evidence type="ECO:0000259" key="2">
    <source>
        <dbReference type="SMART" id="SM00909"/>
    </source>
</evidence>
<evidence type="ECO:0000313" key="4">
    <source>
        <dbReference type="Proteomes" id="UP000654482"/>
    </source>
</evidence>